<dbReference type="EMBL" id="CP001736">
    <property type="protein sequence ID" value="ADB33237.1"/>
    <property type="molecule type" value="Genomic_DNA"/>
</dbReference>
<evidence type="ECO:0000313" key="2">
    <source>
        <dbReference type="Proteomes" id="UP000007967"/>
    </source>
</evidence>
<keyword evidence="2" id="KW-1185">Reference proteome</keyword>
<dbReference type="AlphaFoldDB" id="D2PTV4"/>
<proteinExistence type="predicted"/>
<protein>
    <submittedName>
        <fullName evidence="1">Uncharacterized protein</fullName>
    </submittedName>
</protein>
<accession>D2PTV4</accession>
<organism evidence="1 2">
    <name type="scientific">Kribbella flavida (strain DSM 17836 / JCM 10339 / NBRC 14399)</name>
    <dbReference type="NCBI Taxonomy" id="479435"/>
    <lineage>
        <taxon>Bacteria</taxon>
        <taxon>Bacillati</taxon>
        <taxon>Actinomycetota</taxon>
        <taxon>Actinomycetes</taxon>
        <taxon>Propionibacteriales</taxon>
        <taxon>Kribbellaceae</taxon>
        <taxon>Kribbella</taxon>
    </lineage>
</organism>
<name>D2PTV4_KRIFD</name>
<evidence type="ECO:0000313" key="1">
    <source>
        <dbReference type="EMBL" id="ADB33237.1"/>
    </source>
</evidence>
<sequence length="83" mass="8529">MLLRLWLSGRPSGLAIRDVGLWGARIADWSAETTDQSEACEVAIGAGVAAVVFALLGYRTLTRATRPGRGVSSTAGTGPGVVS</sequence>
<gene>
    <name evidence="1" type="ordered locus">Kfla_4194</name>
</gene>
<reference evidence="1 2" key="2">
    <citation type="journal article" date="2010" name="Stand. Genomic Sci.">
        <title>Complete genome sequence of Kribbella flavida type strain (IFO 14399).</title>
        <authorList>
            <person name="Pukall R."/>
            <person name="Lapidus A."/>
            <person name="Glavina Del Rio T."/>
            <person name="Copeland A."/>
            <person name="Tice H."/>
            <person name="Cheng J.-F."/>
            <person name="Lucas S."/>
            <person name="Chen F."/>
            <person name="Nolan M."/>
            <person name="LaButti K."/>
            <person name="Pati A."/>
            <person name="Ivanova N."/>
            <person name="Mavrommatis K."/>
            <person name="Mikhailova N."/>
            <person name="Pitluck S."/>
            <person name="Bruce D."/>
            <person name="Goodwin L."/>
            <person name="Land M."/>
            <person name="Hauser L."/>
            <person name="Chang Y.-J."/>
            <person name="Jeffries C.D."/>
            <person name="Chen A."/>
            <person name="Palaniappan K."/>
            <person name="Chain P."/>
            <person name="Rohde M."/>
            <person name="Goeker M."/>
            <person name="Bristow J."/>
            <person name="Eisen J.A."/>
            <person name="Markowitz V."/>
            <person name="Hugenholtz P."/>
            <person name="Kyrpides N.C."/>
            <person name="Klenk H.-P."/>
            <person name="Brettin T."/>
        </authorList>
    </citation>
    <scope>NUCLEOTIDE SEQUENCE [LARGE SCALE GENOMIC DNA]</scope>
    <source>
        <strain evidence="2">DSM 17836 / JCM 10339 / NBRC 14399</strain>
    </source>
</reference>
<reference evidence="2" key="1">
    <citation type="submission" date="2009-09" db="EMBL/GenBank/DDBJ databases">
        <title>The complete genome of Kribbella flavida DSM 17836.</title>
        <authorList>
            <consortium name="US DOE Joint Genome Institute (JGI-PGF)"/>
            <person name="Lucas S."/>
            <person name="Copeland A."/>
            <person name="Lapidus A."/>
            <person name="Glavina del Rio T."/>
            <person name="Dalin E."/>
            <person name="Tice H."/>
            <person name="Bruce D."/>
            <person name="Goodwin L."/>
            <person name="Pitluck S."/>
            <person name="Kyrpides N."/>
            <person name="Mavromatis K."/>
            <person name="Ivanova N."/>
            <person name="Saunders E."/>
            <person name="Brettin T."/>
            <person name="Detter J.C."/>
            <person name="Han C."/>
            <person name="Larimer F."/>
            <person name="Land M."/>
            <person name="Hauser L."/>
            <person name="Markowitz V."/>
            <person name="Cheng J.-F."/>
            <person name="Hugenholtz P."/>
            <person name="Woyke T."/>
            <person name="Wu D."/>
            <person name="Pukall R."/>
            <person name="Klenk H.-P."/>
            <person name="Eisen J.A."/>
        </authorList>
    </citation>
    <scope>NUCLEOTIDE SEQUENCE [LARGE SCALE GENOMIC DNA]</scope>
    <source>
        <strain evidence="2">DSM 17836 / JCM 10339 / NBRC 14399</strain>
    </source>
</reference>
<dbReference type="HOGENOM" id="CLU_2538167_0_0_11"/>
<dbReference type="KEGG" id="kfl:Kfla_4194"/>
<dbReference type="Proteomes" id="UP000007967">
    <property type="component" value="Chromosome"/>
</dbReference>